<accession>A0AAE4KSR6</accession>
<proteinExistence type="predicted"/>
<name>A0AAE4KSR6_MICLU</name>
<dbReference type="Proteomes" id="UP001205867">
    <property type="component" value="Unassembled WGS sequence"/>
</dbReference>
<gene>
    <name evidence="2" type="ORF">M3A82_003005</name>
</gene>
<evidence type="ECO:0000313" key="2">
    <source>
        <dbReference type="EMBL" id="MCV7628315.1"/>
    </source>
</evidence>
<dbReference type="RefSeq" id="WP_101962659.1">
    <property type="nucleotide sequence ID" value="NZ_CBDRLD010000002.1"/>
</dbReference>
<protein>
    <submittedName>
        <fullName evidence="2">DNA binding domain-containing protein</fullName>
    </submittedName>
</protein>
<dbReference type="InterPro" id="IPR007421">
    <property type="entry name" value="Schlafen_AlbA_2_dom"/>
</dbReference>
<dbReference type="Pfam" id="PF13749">
    <property type="entry name" value="HATPase_c_4"/>
    <property type="match status" value="1"/>
</dbReference>
<dbReference type="InterPro" id="IPR038461">
    <property type="entry name" value="Schlafen_AlbA_2_dom_sf"/>
</dbReference>
<sequence>MTKLDEVARALDALERGATAADLESQTLDFKRDPATVAEFRGNPRAQLIDELTTAVICFANADGGHIVLGVDDKSSGPEAFTGTSADRNDLRARLHHNTTPPVTVDIREEHRHEHRILVIRVVEGLDLVTNSKGVAHQRRGTDCHPMSEAARRHLGYTRRNPDFTARRSERGPKDVSSDALDHVRDLLRRLPDLRRQLADLHDDDLLRSLGAVDGQGNLLVAGELVLCPPDHDTVDFLTRPAPGAEPSTRRLRLPVAQALTTVMGLINTAINPEVTSIPLPTGQELALPDFSPLAVEEAVTNALVHRDYGVRDRVVIDHSATTLTVHSPGSLPYGVDPDRLLSTVSTPRNPQLMSLLQQLGLAERTSRGIDRMFREQIRVGQTQPVIEPDDYSVTVRFSTGAPNRAFARFLATLPPELRENVDAILLLDHLCRRPSLSADEAARILQVPVDEASHRVDTLSTAPHALFERSSSPSSRKAAWRLLPLTAAGLGTAVTHRTKADQARRRVEAHLDEYGWITNKTIRNMFDLDVQQARQLLADLRDAGVVMKDPAGPERGPTVRWLIAKKSRRRR</sequence>
<dbReference type="PANTHER" id="PTHR30595:SF6">
    <property type="entry name" value="SCHLAFEN ALBA-2 DOMAIN-CONTAINING PROTEIN"/>
    <property type="match status" value="1"/>
</dbReference>
<dbReference type="Gene3D" id="3.30.950.30">
    <property type="entry name" value="Schlafen, AAA domain"/>
    <property type="match status" value="1"/>
</dbReference>
<evidence type="ECO:0000313" key="3">
    <source>
        <dbReference type="Proteomes" id="UP001205867"/>
    </source>
</evidence>
<organism evidence="2 3">
    <name type="scientific">Micrococcus luteus</name>
    <name type="common">Micrococcus lysodeikticus</name>
    <dbReference type="NCBI Taxonomy" id="1270"/>
    <lineage>
        <taxon>Bacteria</taxon>
        <taxon>Bacillati</taxon>
        <taxon>Actinomycetota</taxon>
        <taxon>Actinomycetes</taxon>
        <taxon>Micrococcales</taxon>
        <taxon>Micrococcaceae</taxon>
        <taxon>Micrococcus</taxon>
    </lineage>
</organism>
<dbReference type="EMBL" id="JALXKZ020000003">
    <property type="protein sequence ID" value="MCV7628315.1"/>
    <property type="molecule type" value="Genomic_DNA"/>
</dbReference>
<evidence type="ECO:0000259" key="1">
    <source>
        <dbReference type="Pfam" id="PF04326"/>
    </source>
</evidence>
<dbReference type="InterPro" id="IPR038475">
    <property type="entry name" value="RecG_C_sf"/>
</dbReference>
<comment type="caution">
    <text evidence="2">The sequence shown here is derived from an EMBL/GenBank/DDBJ whole genome shotgun (WGS) entry which is preliminary data.</text>
</comment>
<feature type="domain" description="Schlafen AlbA-2" evidence="1">
    <location>
        <begin position="24"/>
        <end position="148"/>
    </location>
</feature>
<dbReference type="Gene3D" id="3.30.565.60">
    <property type="match status" value="1"/>
</dbReference>
<dbReference type="AlphaFoldDB" id="A0AAE4KSR6"/>
<dbReference type="Pfam" id="PF04326">
    <property type="entry name" value="SLFN_AlbA_2"/>
    <property type="match status" value="1"/>
</dbReference>
<dbReference type="PANTHER" id="PTHR30595">
    <property type="entry name" value="GLPR-RELATED TRANSCRIPTIONAL REPRESSOR"/>
    <property type="match status" value="1"/>
</dbReference>
<reference evidence="2" key="1">
    <citation type="submission" date="2023-06" db="EMBL/GenBank/DDBJ databases">
        <title>lsaBGC provides a comprehensive framework for evolutionary analysis of biosynthetic gene clusters within focal taxa.</title>
        <authorList>
            <person name="Salamzade R."/>
            <person name="Sandstrom S."/>
            <person name="Kalan L.R."/>
        </authorList>
    </citation>
    <scope>NUCLEOTIDE SEQUENCE</scope>
    <source>
        <strain evidence="2">P3-SID899</strain>
    </source>
</reference>
<dbReference type="Gene3D" id="6.10.10.130">
    <property type="match status" value="1"/>
</dbReference>